<accession>R4JKB0</accession>
<protein>
    <submittedName>
        <fullName evidence="1">Uncharacterized protein</fullName>
    </submittedName>
</protein>
<proteinExistence type="predicted"/>
<dbReference type="EMBL" id="KC699836">
    <property type="protein sequence ID" value="AGK86954.1"/>
    <property type="molecule type" value="Genomic_DNA"/>
</dbReference>
<dbReference type="OrthoDB" id="12513at10239"/>
<dbReference type="Proteomes" id="UP000258501">
    <property type="component" value="Segment"/>
</dbReference>
<name>R4JKB0_9CAUD</name>
<gene>
    <name evidence="1" type="ORF">SIOphi_00730</name>
</gene>
<organism evidence="1 2">
    <name type="scientific">Bacillus phage SIOphi</name>
    <dbReference type="NCBI Taxonomy" id="1285382"/>
    <lineage>
        <taxon>Viruses</taxon>
        <taxon>Duplodnaviria</taxon>
        <taxon>Heunggongvirae</taxon>
        <taxon>Uroviricota</taxon>
        <taxon>Caudoviricetes</taxon>
        <taxon>Herelleviridae</taxon>
        <taxon>Bastillevirinae</taxon>
        <taxon>Siophivirus</taxon>
        <taxon>Siophivirus SIOphi</taxon>
    </lineage>
</organism>
<evidence type="ECO:0000313" key="1">
    <source>
        <dbReference type="EMBL" id="AGK86954.1"/>
    </source>
</evidence>
<evidence type="ECO:0000313" key="2">
    <source>
        <dbReference type="Proteomes" id="UP000258501"/>
    </source>
</evidence>
<sequence>MIALEPSEYTELNFVTYDTLEEKLQALLSGEILYIKKFEKREGGDVLVRLEKKKHTVSQISFSLKPAEGEERFWVTYNIGINDLSLFTCFKFEENTFNYTNKFMINDVVFYESEDGRKDTAIVEGVYVSIVDPDVFAYKLSRDDGIYAEEDLTLDKYM</sequence>
<reference evidence="1 2" key="1">
    <citation type="submission" date="2013-02" db="EMBL/GenBank/DDBJ databases">
        <authorList>
            <person name="Lukaszewicz M."/>
            <person name="Biegalska A."/>
            <person name="Krasowska A."/>
        </authorList>
    </citation>
    <scope>NUCLEOTIDE SEQUENCE [LARGE SCALE GENOMIC DNA]</scope>
</reference>
<keyword evidence="2" id="KW-1185">Reference proteome</keyword>